<evidence type="ECO:0000313" key="2">
    <source>
        <dbReference type="Proteomes" id="UP001396334"/>
    </source>
</evidence>
<keyword evidence="2" id="KW-1185">Reference proteome</keyword>
<sequence>MGSREQGVKRTAILSYLRLGVLLHGRTVVSGKSRYVTGLEVGARCLGCHLVPSTKACKIITNSSSCSYSDDFGTQCLPFSMKKLQGMIQSWMSAKRSYQTSLEPLNYHGAWFLDGDADLPEILRPLAAFDWGAGRRGI</sequence>
<comment type="caution">
    <text evidence="1">The sequence shown here is derived from an EMBL/GenBank/DDBJ whole genome shotgun (WGS) entry which is preliminary data.</text>
</comment>
<protein>
    <submittedName>
        <fullName evidence="1">Uncharacterized protein</fullName>
    </submittedName>
</protein>
<name>A0ABR2RTR2_9ROSI</name>
<gene>
    <name evidence="1" type="ORF">V6N11_078866</name>
</gene>
<evidence type="ECO:0000313" key="1">
    <source>
        <dbReference type="EMBL" id="KAK9016365.1"/>
    </source>
</evidence>
<dbReference type="EMBL" id="JBBPBN010000020">
    <property type="protein sequence ID" value="KAK9016365.1"/>
    <property type="molecule type" value="Genomic_DNA"/>
</dbReference>
<reference evidence="1 2" key="1">
    <citation type="journal article" date="2024" name="G3 (Bethesda)">
        <title>Genome assembly of Hibiscus sabdariffa L. provides insights into metabolisms of medicinal natural products.</title>
        <authorList>
            <person name="Kim T."/>
        </authorList>
    </citation>
    <scope>NUCLEOTIDE SEQUENCE [LARGE SCALE GENOMIC DNA]</scope>
    <source>
        <strain evidence="1">TK-2024</strain>
        <tissue evidence="1">Old leaves</tissue>
    </source>
</reference>
<dbReference type="Proteomes" id="UP001396334">
    <property type="component" value="Unassembled WGS sequence"/>
</dbReference>
<proteinExistence type="predicted"/>
<accession>A0ABR2RTR2</accession>
<organism evidence="1 2">
    <name type="scientific">Hibiscus sabdariffa</name>
    <name type="common">roselle</name>
    <dbReference type="NCBI Taxonomy" id="183260"/>
    <lineage>
        <taxon>Eukaryota</taxon>
        <taxon>Viridiplantae</taxon>
        <taxon>Streptophyta</taxon>
        <taxon>Embryophyta</taxon>
        <taxon>Tracheophyta</taxon>
        <taxon>Spermatophyta</taxon>
        <taxon>Magnoliopsida</taxon>
        <taxon>eudicotyledons</taxon>
        <taxon>Gunneridae</taxon>
        <taxon>Pentapetalae</taxon>
        <taxon>rosids</taxon>
        <taxon>malvids</taxon>
        <taxon>Malvales</taxon>
        <taxon>Malvaceae</taxon>
        <taxon>Malvoideae</taxon>
        <taxon>Hibiscus</taxon>
    </lineage>
</organism>